<accession>A0ABD0Q075</accession>
<reference evidence="2 3" key="1">
    <citation type="submission" date="2024-05" db="EMBL/GenBank/DDBJ databases">
        <title>Genome sequencing and assembly of Indian major carp, Cirrhinus mrigala (Hamilton, 1822).</title>
        <authorList>
            <person name="Mohindra V."/>
            <person name="Chowdhury L.M."/>
            <person name="Lal K."/>
            <person name="Jena J.K."/>
        </authorList>
    </citation>
    <scope>NUCLEOTIDE SEQUENCE [LARGE SCALE GENOMIC DNA]</scope>
    <source>
        <strain evidence="2">CM1030</strain>
        <tissue evidence="2">Blood</tissue>
    </source>
</reference>
<keyword evidence="3" id="KW-1185">Reference proteome</keyword>
<dbReference type="AlphaFoldDB" id="A0ABD0Q075"/>
<dbReference type="InterPro" id="IPR011989">
    <property type="entry name" value="ARM-like"/>
</dbReference>
<feature type="repeat" description="ARM" evidence="1">
    <location>
        <begin position="19"/>
        <end position="61"/>
    </location>
</feature>
<dbReference type="PROSITE" id="PS50176">
    <property type="entry name" value="ARM_REPEAT"/>
    <property type="match status" value="1"/>
</dbReference>
<dbReference type="InterPro" id="IPR016024">
    <property type="entry name" value="ARM-type_fold"/>
</dbReference>
<dbReference type="PANTHER" id="PTHR46241:SF1">
    <property type="entry name" value="OUTER DYNEIN ARM-DOCKING COMPLEX SUBUNIT 2"/>
    <property type="match status" value="1"/>
</dbReference>
<feature type="non-terminal residue" evidence="2">
    <location>
        <position position="1"/>
    </location>
</feature>
<comment type="caution">
    <text evidence="2">The sequence shown here is derived from an EMBL/GenBank/DDBJ whole genome shotgun (WGS) entry which is preliminary data.</text>
</comment>
<dbReference type="Proteomes" id="UP001529510">
    <property type="component" value="Unassembled WGS sequence"/>
</dbReference>
<dbReference type="GO" id="GO:0048513">
    <property type="term" value="P:animal organ development"/>
    <property type="evidence" value="ECO:0007669"/>
    <property type="project" value="UniProtKB-ARBA"/>
</dbReference>
<name>A0ABD0Q075_CIRMR</name>
<dbReference type="Pfam" id="PF00514">
    <property type="entry name" value="Arm"/>
    <property type="match status" value="1"/>
</dbReference>
<organism evidence="2 3">
    <name type="scientific">Cirrhinus mrigala</name>
    <name type="common">Mrigala</name>
    <dbReference type="NCBI Taxonomy" id="683832"/>
    <lineage>
        <taxon>Eukaryota</taxon>
        <taxon>Metazoa</taxon>
        <taxon>Chordata</taxon>
        <taxon>Craniata</taxon>
        <taxon>Vertebrata</taxon>
        <taxon>Euteleostomi</taxon>
        <taxon>Actinopterygii</taxon>
        <taxon>Neopterygii</taxon>
        <taxon>Teleostei</taxon>
        <taxon>Ostariophysi</taxon>
        <taxon>Cypriniformes</taxon>
        <taxon>Cyprinidae</taxon>
        <taxon>Labeoninae</taxon>
        <taxon>Labeonini</taxon>
        <taxon>Cirrhinus</taxon>
    </lineage>
</organism>
<dbReference type="SUPFAM" id="SSF48371">
    <property type="entry name" value="ARM repeat"/>
    <property type="match status" value="1"/>
</dbReference>
<evidence type="ECO:0000313" key="3">
    <source>
        <dbReference type="Proteomes" id="UP001529510"/>
    </source>
</evidence>
<gene>
    <name evidence="2" type="ORF">M9458_024971</name>
</gene>
<dbReference type="PANTHER" id="PTHR46241">
    <property type="entry name" value="ARMADILLO REPEAT-CONTAINING PROTEIN 4 ARMC4"/>
    <property type="match status" value="1"/>
</dbReference>
<sequence>ILKEISCNSQIRQTIADLGGLQTMVSILDSPEKELKSLAAETIANVAKFRRARRTVRQHGGIKRL</sequence>
<protein>
    <submittedName>
        <fullName evidence="2">Uncharacterized protein</fullName>
    </submittedName>
</protein>
<evidence type="ECO:0000313" key="2">
    <source>
        <dbReference type="EMBL" id="KAL0179529.1"/>
    </source>
</evidence>
<evidence type="ECO:0000256" key="1">
    <source>
        <dbReference type="PROSITE-ProRule" id="PRU00259"/>
    </source>
</evidence>
<dbReference type="EMBL" id="JAMKFB020000012">
    <property type="protein sequence ID" value="KAL0179529.1"/>
    <property type="molecule type" value="Genomic_DNA"/>
</dbReference>
<dbReference type="Gene3D" id="1.25.10.10">
    <property type="entry name" value="Leucine-rich Repeat Variant"/>
    <property type="match status" value="1"/>
</dbReference>
<proteinExistence type="predicted"/>
<feature type="non-terminal residue" evidence="2">
    <location>
        <position position="65"/>
    </location>
</feature>
<dbReference type="InterPro" id="IPR000225">
    <property type="entry name" value="Armadillo"/>
</dbReference>